<dbReference type="AlphaFoldDB" id="A0A6I6MQ06"/>
<evidence type="ECO:0000313" key="9">
    <source>
        <dbReference type="Proteomes" id="UP000431269"/>
    </source>
</evidence>
<proteinExistence type="inferred from homology"/>
<reference evidence="9" key="1">
    <citation type="submission" date="2019-12" db="EMBL/GenBank/DDBJ databases">
        <title>Complete genome of Terracaulis silvestris 0127_4.</title>
        <authorList>
            <person name="Vieira S."/>
            <person name="Riedel T."/>
            <person name="Sproer C."/>
            <person name="Pascual J."/>
            <person name="Boedeker C."/>
            <person name="Overmann J."/>
        </authorList>
    </citation>
    <scope>NUCLEOTIDE SEQUENCE [LARGE SCALE GENOMIC DNA]</scope>
    <source>
        <strain evidence="9">0127_4</strain>
    </source>
</reference>
<feature type="domain" description="Endoribonuclease YicC-like C-terminal" evidence="7">
    <location>
        <begin position="179"/>
        <end position="294"/>
    </location>
</feature>
<dbReference type="KEGG" id="tsv:DSM104635_02315"/>
<keyword evidence="4" id="KW-0378">Hydrolase</keyword>
<dbReference type="Proteomes" id="UP000431269">
    <property type="component" value="Chromosome"/>
</dbReference>
<dbReference type="PANTHER" id="PTHR30636:SF3">
    <property type="entry name" value="UPF0701 PROTEIN YICC"/>
    <property type="match status" value="1"/>
</dbReference>
<evidence type="ECO:0000259" key="7">
    <source>
        <dbReference type="Pfam" id="PF08340"/>
    </source>
</evidence>
<comment type="similarity">
    <text evidence="5">Belongs to the YicC/YloC family.</text>
</comment>
<keyword evidence="2" id="KW-0540">Nuclease</keyword>
<gene>
    <name evidence="8" type="ORF">DSM104635_02315</name>
</gene>
<dbReference type="InterPro" id="IPR005229">
    <property type="entry name" value="YicC/YloC-like"/>
</dbReference>
<dbReference type="InterPro" id="IPR013551">
    <property type="entry name" value="YicC-like_C"/>
</dbReference>
<evidence type="ECO:0000256" key="4">
    <source>
        <dbReference type="ARBA" id="ARBA00022801"/>
    </source>
</evidence>
<dbReference type="EMBL" id="CP047045">
    <property type="protein sequence ID" value="QGZ95466.1"/>
    <property type="molecule type" value="Genomic_DNA"/>
</dbReference>
<organism evidence="8 9">
    <name type="scientific">Terricaulis silvestris</name>
    <dbReference type="NCBI Taxonomy" id="2686094"/>
    <lineage>
        <taxon>Bacteria</taxon>
        <taxon>Pseudomonadati</taxon>
        <taxon>Pseudomonadota</taxon>
        <taxon>Alphaproteobacteria</taxon>
        <taxon>Caulobacterales</taxon>
        <taxon>Caulobacteraceae</taxon>
        <taxon>Terricaulis</taxon>
    </lineage>
</organism>
<dbReference type="Pfam" id="PF03755">
    <property type="entry name" value="YicC-like_N"/>
    <property type="match status" value="1"/>
</dbReference>
<evidence type="ECO:0000259" key="6">
    <source>
        <dbReference type="Pfam" id="PF03755"/>
    </source>
</evidence>
<keyword evidence="9" id="KW-1185">Reference proteome</keyword>
<evidence type="ECO:0000256" key="5">
    <source>
        <dbReference type="ARBA" id="ARBA00035648"/>
    </source>
</evidence>
<name>A0A6I6MQ06_9CAUL</name>
<evidence type="ECO:0008006" key="10">
    <source>
        <dbReference type="Google" id="ProtNLM"/>
    </source>
</evidence>
<dbReference type="NCBIfam" id="TIGR00255">
    <property type="entry name" value="YicC/YloC family endoribonuclease"/>
    <property type="match status" value="1"/>
</dbReference>
<evidence type="ECO:0000256" key="3">
    <source>
        <dbReference type="ARBA" id="ARBA00022759"/>
    </source>
</evidence>
<protein>
    <recommendedName>
        <fullName evidence="10">YicC-like family, N-terminal region</fullName>
    </recommendedName>
</protein>
<comment type="cofactor">
    <cofactor evidence="1">
        <name>a divalent metal cation</name>
        <dbReference type="ChEBI" id="CHEBI:60240"/>
    </cofactor>
</comment>
<feature type="domain" description="Endoribonuclease YicC-like N-terminal" evidence="6">
    <location>
        <begin position="3"/>
        <end position="158"/>
    </location>
</feature>
<evidence type="ECO:0000313" key="8">
    <source>
        <dbReference type="EMBL" id="QGZ95466.1"/>
    </source>
</evidence>
<evidence type="ECO:0000256" key="2">
    <source>
        <dbReference type="ARBA" id="ARBA00022722"/>
    </source>
</evidence>
<dbReference type="PANTHER" id="PTHR30636">
    <property type="entry name" value="UPF0701 PROTEIN YICC"/>
    <property type="match status" value="1"/>
</dbReference>
<accession>A0A6I6MQ06</accession>
<dbReference type="GO" id="GO:0016787">
    <property type="term" value="F:hydrolase activity"/>
    <property type="evidence" value="ECO:0007669"/>
    <property type="project" value="UniProtKB-KW"/>
</dbReference>
<keyword evidence="3" id="KW-0255">Endonuclease</keyword>
<dbReference type="InterPro" id="IPR013527">
    <property type="entry name" value="YicC-like_N"/>
</dbReference>
<dbReference type="GO" id="GO:0004521">
    <property type="term" value="F:RNA endonuclease activity"/>
    <property type="evidence" value="ECO:0007669"/>
    <property type="project" value="InterPro"/>
</dbReference>
<evidence type="ECO:0000256" key="1">
    <source>
        <dbReference type="ARBA" id="ARBA00001968"/>
    </source>
</evidence>
<dbReference type="Pfam" id="PF08340">
    <property type="entry name" value="YicC-like_C"/>
    <property type="match status" value="1"/>
</dbReference>
<sequence length="294" mass="31551">MTISGMTGFARAEGEHAGQRWIWELRSVNGRGLDLKLRLPPGFDALEPQARAAANGKFKRGSVQASLNLARDPTAAPPIKIDLALVERLLAAGESFEGRVKKPSWDGLLAIRGVVQSEDSVELSEAERAAFEAALMAGFTIALDGLAAARQTEGRALAAIFSEAADRMDALIAAARSSASAAPAAAVERIRQRLETLAPELKIDPTRLAQEAAIAATRADVQEELERLAAHALELRMLISKPEAAGRRLEFLSQELTREANTLCSKSADLELTRIGLDLKTVVDQIKEQAANVE</sequence>